<keyword evidence="3" id="KW-1185">Reference proteome</keyword>
<organism evidence="2 3">
    <name type="scientific">Deinandra increscens subsp. villosa</name>
    <dbReference type="NCBI Taxonomy" id="3103831"/>
    <lineage>
        <taxon>Eukaryota</taxon>
        <taxon>Viridiplantae</taxon>
        <taxon>Streptophyta</taxon>
        <taxon>Embryophyta</taxon>
        <taxon>Tracheophyta</taxon>
        <taxon>Spermatophyta</taxon>
        <taxon>Magnoliopsida</taxon>
        <taxon>eudicotyledons</taxon>
        <taxon>Gunneridae</taxon>
        <taxon>Pentapetalae</taxon>
        <taxon>asterids</taxon>
        <taxon>campanulids</taxon>
        <taxon>Asterales</taxon>
        <taxon>Asteraceae</taxon>
        <taxon>Asteroideae</taxon>
        <taxon>Heliantheae alliance</taxon>
        <taxon>Madieae</taxon>
        <taxon>Madiinae</taxon>
        <taxon>Deinandra</taxon>
    </lineage>
</organism>
<name>A0AAP0H219_9ASTR</name>
<proteinExistence type="predicted"/>
<evidence type="ECO:0000256" key="1">
    <source>
        <dbReference type="SAM" id="MobiDB-lite"/>
    </source>
</evidence>
<evidence type="ECO:0000313" key="3">
    <source>
        <dbReference type="Proteomes" id="UP001408789"/>
    </source>
</evidence>
<sequence>MFNNHHHHHHPQNSDHPKSSAFNPPISPRISFSNDFAESLHSRPQVHKQPPTRDTNNNYHAPPVSSDFEFSVSTNSMMTADELFFKGRLLPFKDAAAGSVIGQKTTLREELLAGEDDDGGGGVAFRPPKANSGARWKGFLGLRKSHIGSKRSDKGDGSRSGQDAVVHASKTSQEMVNDGGGSSSCRDMEFRMQ</sequence>
<dbReference type="AlphaFoldDB" id="A0AAP0H219"/>
<feature type="region of interest" description="Disordered" evidence="1">
    <location>
        <begin position="1"/>
        <end position="63"/>
    </location>
</feature>
<dbReference type="EMBL" id="JBCNJP010000015">
    <property type="protein sequence ID" value="KAK9067065.1"/>
    <property type="molecule type" value="Genomic_DNA"/>
</dbReference>
<reference evidence="2 3" key="1">
    <citation type="submission" date="2024-04" db="EMBL/GenBank/DDBJ databases">
        <title>The reference genome of an endangered Asteraceae, Deinandra increscens subsp. villosa, native to the Central Coast of California.</title>
        <authorList>
            <person name="Guilliams M."/>
            <person name="Hasenstab-Lehman K."/>
            <person name="Meyer R."/>
            <person name="Mcevoy S."/>
        </authorList>
    </citation>
    <scope>NUCLEOTIDE SEQUENCE [LARGE SCALE GENOMIC DNA]</scope>
    <source>
        <tissue evidence="2">Leaf</tissue>
    </source>
</reference>
<comment type="caution">
    <text evidence="2">The sequence shown here is derived from an EMBL/GenBank/DDBJ whole genome shotgun (WGS) entry which is preliminary data.</text>
</comment>
<dbReference type="Proteomes" id="UP001408789">
    <property type="component" value="Unassembled WGS sequence"/>
</dbReference>
<feature type="region of interest" description="Disordered" evidence="1">
    <location>
        <begin position="146"/>
        <end position="193"/>
    </location>
</feature>
<dbReference type="PANTHER" id="PTHR31722">
    <property type="entry name" value="OS06G0675200 PROTEIN"/>
    <property type="match status" value="1"/>
</dbReference>
<protein>
    <submittedName>
        <fullName evidence="2">Uncharacterized protein</fullName>
    </submittedName>
</protein>
<accession>A0AAP0H219</accession>
<evidence type="ECO:0000313" key="2">
    <source>
        <dbReference type="EMBL" id="KAK9067065.1"/>
    </source>
</evidence>
<gene>
    <name evidence="2" type="ORF">SSX86_014389</name>
</gene>
<dbReference type="PANTHER" id="PTHR31722:SF62">
    <property type="entry name" value="EMB|CAB62433.1"/>
    <property type="match status" value="1"/>
</dbReference>
<feature type="compositionally biased region" description="Basic residues" evidence="1">
    <location>
        <begin position="1"/>
        <end position="11"/>
    </location>
</feature>